<dbReference type="InterPro" id="IPR021027">
    <property type="entry name" value="Transposase_put_HTH"/>
</dbReference>
<dbReference type="Pfam" id="PF07282">
    <property type="entry name" value="Cas12f1-like_TNB"/>
    <property type="match status" value="1"/>
</dbReference>
<evidence type="ECO:0000256" key="2">
    <source>
        <dbReference type="ARBA" id="ARBA00022578"/>
    </source>
</evidence>
<evidence type="ECO:0000259" key="7">
    <source>
        <dbReference type="Pfam" id="PF01385"/>
    </source>
</evidence>
<evidence type="ECO:0000256" key="6">
    <source>
        <dbReference type="ARBA" id="ARBA00023172"/>
    </source>
</evidence>
<dbReference type="NCBIfam" id="TIGR01766">
    <property type="entry name" value="IS200/IS605 family accessory protein TnpB-like domain"/>
    <property type="match status" value="1"/>
</dbReference>
<dbReference type="GO" id="GO:0006310">
    <property type="term" value="P:DNA recombination"/>
    <property type="evidence" value="ECO:0007669"/>
    <property type="project" value="UniProtKB-KW"/>
</dbReference>
<organism evidence="10">
    <name type="scientific">Limosilactobacillus allomucosae</name>
    <dbReference type="NCBI Taxonomy" id="3142938"/>
    <lineage>
        <taxon>Bacteria</taxon>
        <taxon>Bacillati</taxon>
        <taxon>Bacillota</taxon>
        <taxon>Bacilli</taxon>
        <taxon>Lactobacillales</taxon>
        <taxon>Lactobacillaceae</taxon>
        <taxon>Limosilactobacillus</taxon>
    </lineage>
</organism>
<evidence type="ECO:0000259" key="8">
    <source>
        <dbReference type="Pfam" id="PF07282"/>
    </source>
</evidence>
<dbReference type="InterPro" id="IPR010095">
    <property type="entry name" value="Cas12f1-like_TNB"/>
</dbReference>
<reference evidence="10" key="1">
    <citation type="submission" date="2024-04" db="EMBL/GenBank/DDBJ databases">
        <title>Limosilactobacillus allomucosae sp. nov., a novel species isolated from wild boar faecal samples as a potential probiotics for domestic pigs.</title>
        <authorList>
            <person name="Chen B."/>
        </authorList>
    </citation>
    <scope>NUCLEOTIDE SEQUENCE</scope>
    <source>
        <strain evidence="10">WILCCON 0051</strain>
    </source>
</reference>
<dbReference type="GO" id="GO:0046872">
    <property type="term" value="F:metal ion binding"/>
    <property type="evidence" value="ECO:0007669"/>
    <property type="project" value="UniProtKB-KW"/>
</dbReference>
<keyword evidence="3" id="KW-0479">Metal-binding</keyword>
<dbReference type="GO" id="GO:0032196">
    <property type="term" value="P:transposition"/>
    <property type="evidence" value="ECO:0007669"/>
    <property type="project" value="UniProtKB-KW"/>
</dbReference>
<dbReference type="AlphaFoldDB" id="A0AAU7C1E3"/>
<accession>A0AAU7C1E3</accession>
<feature type="domain" description="Cas12f1-like TNB" evidence="8">
    <location>
        <begin position="331"/>
        <end position="414"/>
    </location>
</feature>
<dbReference type="KEGG" id="lalo:ABC765_08135"/>
<dbReference type="EMBL" id="CP154878">
    <property type="protein sequence ID" value="XBG95030.1"/>
    <property type="molecule type" value="Genomic_DNA"/>
</dbReference>
<dbReference type="Pfam" id="PF12323">
    <property type="entry name" value="HTH_OrfB_IS605"/>
    <property type="match status" value="1"/>
</dbReference>
<evidence type="ECO:0000256" key="4">
    <source>
        <dbReference type="ARBA" id="ARBA00022833"/>
    </source>
</evidence>
<dbReference type="Pfam" id="PF01385">
    <property type="entry name" value="OrfB_IS605"/>
    <property type="match status" value="1"/>
</dbReference>
<keyword evidence="2" id="KW-0815">Transposition</keyword>
<dbReference type="InterPro" id="IPR001959">
    <property type="entry name" value="Transposase"/>
</dbReference>
<dbReference type="NCBIfam" id="NF040570">
    <property type="entry name" value="guided_TnpB"/>
    <property type="match status" value="1"/>
</dbReference>
<protein>
    <submittedName>
        <fullName evidence="10">Transposase</fullName>
    </submittedName>
</protein>
<evidence type="ECO:0000259" key="9">
    <source>
        <dbReference type="Pfam" id="PF12323"/>
    </source>
</evidence>
<evidence type="ECO:0000256" key="1">
    <source>
        <dbReference type="ARBA" id="ARBA00008761"/>
    </source>
</evidence>
<evidence type="ECO:0000256" key="3">
    <source>
        <dbReference type="ARBA" id="ARBA00022723"/>
    </source>
</evidence>
<sequence length="427" mass="50172">MTDTIQTVVYELHPNKTMKQVLDEAIDYRRYCWNQALEIWNELYLAHKIYDKILWTKFIPKQNKKTGKITVKHIDVHLNPAPNWKMVRDIMVHDKADWQYQRSAHLLGLAVKDLGNAWQNFFDKAQPDWGKPHFHSRREPRQGFKSDQSKIVDGLLRLERPQKSLVPSEEWRDFKLSEQPLSDKIGIVSYFREKGRYYAAVPFKVATKKALPKTGKNTSVDVNVGHFNYTEGQQNVLPKKLERIYEKIKHYQRQLAHKRVVTGSTQSNNYLKTRTKLQACYRKAFNIQNDLMHKFTTKLVNNYDQIVIENLSVKGMLMSHVASKGVHRSMFGRFKQMLTYKCKWYDRKLILADKLYPSTQRCAVCGTIKRGDERITLYGNKKYGTKHNEFVCYNKKCPNYNLVVDRDTNAMLNLLALIEHPKLNKAL</sequence>
<dbReference type="RefSeq" id="WP_347980167.1">
    <property type="nucleotide sequence ID" value="NZ_CP154878.1"/>
</dbReference>
<proteinExistence type="inferred from homology"/>
<evidence type="ECO:0000313" key="10">
    <source>
        <dbReference type="EMBL" id="XBG95030.1"/>
    </source>
</evidence>
<feature type="domain" description="Transposase putative helix-turn-helix" evidence="9">
    <location>
        <begin position="5"/>
        <end position="46"/>
    </location>
</feature>
<name>A0AAU7C1E3_9LACO</name>
<comment type="similarity">
    <text evidence="1">In the C-terminal section; belongs to the transposase 35 family.</text>
</comment>
<dbReference type="GO" id="GO:0003677">
    <property type="term" value="F:DNA binding"/>
    <property type="evidence" value="ECO:0007669"/>
    <property type="project" value="UniProtKB-KW"/>
</dbReference>
<evidence type="ECO:0000256" key="5">
    <source>
        <dbReference type="ARBA" id="ARBA00023125"/>
    </source>
</evidence>
<keyword evidence="6" id="KW-0233">DNA recombination</keyword>
<feature type="domain" description="Probable transposase IS891/IS1136/IS1341" evidence="7">
    <location>
        <begin position="201"/>
        <end position="317"/>
    </location>
</feature>
<keyword evidence="4" id="KW-0862">Zinc</keyword>
<gene>
    <name evidence="10" type="ORF">ABC765_08135</name>
</gene>
<keyword evidence="5" id="KW-0238">DNA-binding</keyword>